<sequence>MGLQVGLALGFKPGSVPGCTFDWFVFRVHWLCAWHCAYFRLDCTPGFEPSFMPSSAPDLMHNTPATSHSTTNATGIMHTFQHPAMSFLSDGDAVPQSSMATQGSHSNTRPEDTAIQAAFRNATPFIMQLFLAEIENLDASGDGQTDEAYVESLAELKHAVELICKPRGNKQLARL</sequence>
<dbReference type="OrthoDB" id="5088925at2759"/>
<dbReference type="EMBL" id="JAADJF010000095">
    <property type="protein sequence ID" value="KAF4439227.1"/>
    <property type="molecule type" value="Genomic_DNA"/>
</dbReference>
<name>A0A8H4JWV7_9HYPO</name>
<gene>
    <name evidence="1" type="ORF">FACUT_4304</name>
</gene>
<evidence type="ECO:0000313" key="2">
    <source>
        <dbReference type="Proteomes" id="UP000536711"/>
    </source>
</evidence>
<dbReference type="Proteomes" id="UP000536711">
    <property type="component" value="Unassembled WGS sequence"/>
</dbReference>
<organism evidence="1 2">
    <name type="scientific">Fusarium acutatum</name>
    <dbReference type="NCBI Taxonomy" id="78861"/>
    <lineage>
        <taxon>Eukaryota</taxon>
        <taxon>Fungi</taxon>
        <taxon>Dikarya</taxon>
        <taxon>Ascomycota</taxon>
        <taxon>Pezizomycotina</taxon>
        <taxon>Sordariomycetes</taxon>
        <taxon>Hypocreomycetidae</taxon>
        <taxon>Hypocreales</taxon>
        <taxon>Nectriaceae</taxon>
        <taxon>Fusarium</taxon>
        <taxon>Fusarium fujikuroi species complex</taxon>
    </lineage>
</organism>
<dbReference type="AlphaFoldDB" id="A0A8H4JWV7"/>
<proteinExistence type="predicted"/>
<accession>A0A8H4JWV7</accession>
<evidence type="ECO:0000313" key="1">
    <source>
        <dbReference type="EMBL" id="KAF4439227.1"/>
    </source>
</evidence>
<protein>
    <submittedName>
        <fullName evidence="1">Uncharacterized protein</fullName>
    </submittedName>
</protein>
<comment type="caution">
    <text evidence="1">The sequence shown here is derived from an EMBL/GenBank/DDBJ whole genome shotgun (WGS) entry which is preliminary data.</text>
</comment>
<keyword evidence="2" id="KW-1185">Reference proteome</keyword>
<reference evidence="1 2" key="1">
    <citation type="submission" date="2020-01" db="EMBL/GenBank/DDBJ databases">
        <title>Identification and distribution of gene clusters putatively required for synthesis of sphingolipid metabolism inhibitors in phylogenetically diverse species of the filamentous fungus Fusarium.</title>
        <authorList>
            <person name="Kim H.-S."/>
            <person name="Busman M."/>
            <person name="Brown D.W."/>
            <person name="Divon H."/>
            <person name="Uhlig S."/>
            <person name="Proctor R.H."/>
        </authorList>
    </citation>
    <scope>NUCLEOTIDE SEQUENCE [LARGE SCALE GENOMIC DNA]</scope>
    <source>
        <strain evidence="1 2">NRRL 13308</strain>
    </source>
</reference>